<dbReference type="EMBL" id="CAJMWS010000314">
    <property type="protein sequence ID" value="CAE6413681.1"/>
    <property type="molecule type" value="Genomic_DNA"/>
</dbReference>
<accession>A0A8H3AE92</accession>
<gene>
    <name evidence="1" type="ORF">RDB_LOCUS72058</name>
    <name evidence="2" type="ORF">RDB_LOCUS72081</name>
</gene>
<evidence type="ECO:0000313" key="1">
    <source>
        <dbReference type="EMBL" id="CAE6413681.1"/>
    </source>
</evidence>
<comment type="caution">
    <text evidence="2">The sequence shown here is derived from an EMBL/GenBank/DDBJ whole genome shotgun (WGS) entry which is preliminary data.</text>
</comment>
<sequence>MSAPSPVKLGDILLVPSPSSANALKKATIAWSQNRTDRSADYYLGLADVKGTAKKVLVFIEQDKYKSTGSGDTYELPIDKPLQYGQKNSKFEGRFVVYHDTSYKVYQHRFTRAAIETLVFGPTAMQVGTALGYFPENGTNGMFKDMLKGAEGALSLFGDYLHDF</sequence>
<evidence type="ECO:0000313" key="3">
    <source>
        <dbReference type="Proteomes" id="UP000663846"/>
    </source>
</evidence>
<proteinExistence type="predicted"/>
<dbReference type="EMBL" id="CAJMWS010000314">
    <property type="protein sequence ID" value="CAE6413692.1"/>
    <property type="molecule type" value="Genomic_DNA"/>
</dbReference>
<dbReference type="AlphaFoldDB" id="A0A8H3AE92"/>
<name>A0A8H3AE92_9AGAM</name>
<evidence type="ECO:0000313" key="2">
    <source>
        <dbReference type="EMBL" id="CAE6413692.1"/>
    </source>
</evidence>
<protein>
    <submittedName>
        <fullName evidence="2">Uncharacterized protein</fullName>
    </submittedName>
</protein>
<reference evidence="2" key="1">
    <citation type="submission" date="2021-01" db="EMBL/GenBank/DDBJ databases">
        <authorList>
            <person name="Kaushik A."/>
        </authorList>
    </citation>
    <scope>NUCLEOTIDE SEQUENCE</scope>
    <source>
        <strain evidence="2">AG1-1C</strain>
    </source>
</reference>
<dbReference type="Proteomes" id="UP000663846">
    <property type="component" value="Unassembled WGS sequence"/>
</dbReference>
<organism evidence="2 3">
    <name type="scientific">Rhizoctonia solani</name>
    <dbReference type="NCBI Taxonomy" id="456999"/>
    <lineage>
        <taxon>Eukaryota</taxon>
        <taxon>Fungi</taxon>
        <taxon>Dikarya</taxon>
        <taxon>Basidiomycota</taxon>
        <taxon>Agaricomycotina</taxon>
        <taxon>Agaricomycetes</taxon>
        <taxon>Cantharellales</taxon>
        <taxon>Ceratobasidiaceae</taxon>
        <taxon>Rhizoctonia</taxon>
    </lineage>
</organism>